<evidence type="ECO:0000313" key="2">
    <source>
        <dbReference type="Proteomes" id="UP001335648"/>
    </source>
</evidence>
<proteinExistence type="predicted"/>
<evidence type="ECO:0000313" key="1">
    <source>
        <dbReference type="EMBL" id="KAK5916179.1"/>
    </source>
</evidence>
<dbReference type="EMBL" id="JAULUE010002046">
    <property type="protein sequence ID" value="KAK5916179.1"/>
    <property type="molecule type" value="Genomic_DNA"/>
</dbReference>
<organism evidence="1 2">
    <name type="scientific">Champsocephalus esox</name>
    <name type="common">pike icefish</name>
    <dbReference type="NCBI Taxonomy" id="159716"/>
    <lineage>
        <taxon>Eukaryota</taxon>
        <taxon>Metazoa</taxon>
        <taxon>Chordata</taxon>
        <taxon>Craniata</taxon>
        <taxon>Vertebrata</taxon>
        <taxon>Euteleostomi</taxon>
        <taxon>Actinopterygii</taxon>
        <taxon>Neopterygii</taxon>
        <taxon>Teleostei</taxon>
        <taxon>Neoteleostei</taxon>
        <taxon>Acanthomorphata</taxon>
        <taxon>Eupercaria</taxon>
        <taxon>Perciformes</taxon>
        <taxon>Notothenioidei</taxon>
        <taxon>Channichthyidae</taxon>
        <taxon>Champsocephalus</taxon>
    </lineage>
</organism>
<protein>
    <submittedName>
        <fullName evidence="1">Uncharacterized protein</fullName>
    </submittedName>
</protein>
<accession>A0AAN8HLC9</accession>
<gene>
    <name evidence="1" type="ORF">CesoFtcFv8_001698</name>
</gene>
<sequence length="134" mass="15589">MPLHLKERRSRKPIICVEAETQNSKALNLKIMAERIVKHHTHTHPGVLNEHYKDFQQSGNLSSRAKQSESQKHALLVCVLSPWIHQRNPRRGHSSAKRTRFTWYLTRCADCETPCGKESGRTPLRRQRDKQCSL</sequence>
<dbReference type="Proteomes" id="UP001335648">
    <property type="component" value="Unassembled WGS sequence"/>
</dbReference>
<name>A0AAN8HLC9_9TELE</name>
<reference evidence="1 2" key="1">
    <citation type="journal article" date="2023" name="Mol. Biol. Evol.">
        <title>Genomics of Secondarily Temperate Adaptation in the Only Non-Antarctic Icefish.</title>
        <authorList>
            <person name="Rivera-Colon A.G."/>
            <person name="Rayamajhi N."/>
            <person name="Minhas B.F."/>
            <person name="Madrigal G."/>
            <person name="Bilyk K.T."/>
            <person name="Yoon V."/>
            <person name="Hune M."/>
            <person name="Gregory S."/>
            <person name="Cheng C.H.C."/>
            <person name="Catchen J.M."/>
        </authorList>
    </citation>
    <scope>NUCLEOTIDE SEQUENCE [LARGE SCALE GENOMIC DNA]</scope>
    <source>
        <strain evidence="1">JC2023a</strain>
    </source>
</reference>
<keyword evidence="2" id="KW-1185">Reference proteome</keyword>
<comment type="caution">
    <text evidence="1">The sequence shown here is derived from an EMBL/GenBank/DDBJ whole genome shotgun (WGS) entry which is preliminary data.</text>
</comment>
<dbReference type="AlphaFoldDB" id="A0AAN8HLC9"/>